<name>A0AAN1WGH9_9GAMM</name>
<dbReference type="PANTHER" id="PTHR38075:SF1">
    <property type="entry name" value="DUF4139 DOMAIN-CONTAINING PROTEIN"/>
    <property type="match status" value="1"/>
</dbReference>
<protein>
    <recommendedName>
        <fullName evidence="2">DUF4139 domain-containing protein</fullName>
    </recommendedName>
</protein>
<feature type="domain" description="DUF4139" evidence="2">
    <location>
        <begin position="202"/>
        <end position="490"/>
    </location>
</feature>
<proteinExistence type="predicted"/>
<evidence type="ECO:0000256" key="1">
    <source>
        <dbReference type="SAM" id="SignalP"/>
    </source>
</evidence>
<dbReference type="RefSeq" id="WP_236986653.1">
    <property type="nucleotide sequence ID" value="NZ_AP023086.1"/>
</dbReference>
<organism evidence="3 4">
    <name type="scientific">Marinagarivorans cellulosilyticus</name>
    <dbReference type="NCBI Taxonomy" id="2721545"/>
    <lineage>
        <taxon>Bacteria</taxon>
        <taxon>Pseudomonadati</taxon>
        <taxon>Pseudomonadota</taxon>
        <taxon>Gammaproteobacteria</taxon>
        <taxon>Cellvibrionales</taxon>
        <taxon>Cellvibrionaceae</taxon>
        <taxon>Marinagarivorans</taxon>
    </lineage>
</organism>
<gene>
    <name evidence="3" type="ORF">MARGE09_P1379</name>
</gene>
<dbReference type="EMBL" id="AP023086">
    <property type="protein sequence ID" value="BCD97178.1"/>
    <property type="molecule type" value="Genomic_DNA"/>
</dbReference>
<feature type="signal peptide" evidence="1">
    <location>
        <begin position="1"/>
        <end position="38"/>
    </location>
</feature>
<dbReference type="KEGG" id="marq:MARGE09_P1379"/>
<evidence type="ECO:0000313" key="4">
    <source>
        <dbReference type="Proteomes" id="UP001320119"/>
    </source>
</evidence>
<evidence type="ECO:0000259" key="2">
    <source>
        <dbReference type="Pfam" id="PF13598"/>
    </source>
</evidence>
<dbReference type="AlphaFoldDB" id="A0AAN1WGH9"/>
<accession>A0AAN1WGH9</accession>
<evidence type="ECO:0000313" key="3">
    <source>
        <dbReference type="EMBL" id="BCD97178.1"/>
    </source>
</evidence>
<feature type="chain" id="PRO_5042994289" description="DUF4139 domain-containing protein" evidence="1">
    <location>
        <begin position="39"/>
        <end position="492"/>
    </location>
</feature>
<dbReference type="Pfam" id="PF13598">
    <property type="entry name" value="DUF4139"/>
    <property type="match status" value="1"/>
</dbReference>
<dbReference type="InterPro" id="IPR037291">
    <property type="entry name" value="DUF4139"/>
</dbReference>
<keyword evidence="4" id="KW-1185">Reference proteome</keyword>
<keyword evidence="1" id="KW-0732">Signal</keyword>
<dbReference type="PANTHER" id="PTHR38075">
    <property type="entry name" value="DUF4139 DOMAIN-CONTAINING PROTEIN"/>
    <property type="match status" value="1"/>
</dbReference>
<sequence length="492" mass="54815">MPLRCRTHDKFASLLKPATLASSLVFFTSSLYFPTAIADTVVSTLEDQSGLAITIYNSNLALIKDQRQVTIPKGEHDVEFIGVSGQIKPQTALLRSTTNANTLKVLEQNFDYDLLTPQKLLEKYQGKTIQLQRIDNSTNTALPLQNAKVLSTNNGVIVEVDGKIETNPSGHFIFPALPNNLRAQPTLTTTVKNTRRGKDTYELSYLTNGLSWHADYVAQLKEDNSLDLASWVTLSNNSNTQYRNAKIQLVAGEINQVHEHPKRMDMMMAKSSMIMAESPSTEDLMEFKLYSLPRQTNLANAQTKQVSLFTAANVTSQQQLVFSASPINRYNITSEETQKLKPTVQLLLKNDKKSNLGIALPKGIVRVYQQDSQGNAQFVGEDSLDHTAENEDIVLTLGKSFDVSAERKLLDYKIINDNNKNFEFESSYQITFNNAKNTSATVKMVEHLDGQWTIKQSSSPYTKESANSAAWNITLAPKSKSTLTFTVAVKSR</sequence>
<dbReference type="Proteomes" id="UP001320119">
    <property type="component" value="Chromosome"/>
</dbReference>
<reference evidence="3 4" key="1">
    <citation type="journal article" date="2022" name="IScience">
        <title>An ultrasensitive nanofiber-based assay for enzymatic hydrolysis and deep-sea microbial degradation of cellulose.</title>
        <authorList>
            <person name="Tsudome M."/>
            <person name="Tachioka M."/>
            <person name="Miyazaki M."/>
            <person name="Uchimura K."/>
            <person name="Tsuda M."/>
            <person name="Takaki Y."/>
            <person name="Deguchi S."/>
        </authorList>
    </citation>
    <scope>NUCLEOTIDE SEQUENCE [LARGE SCALE GENOMIC DNA]</scope>
    <source>
        <strain evidence="3 4">GE09</strain>
    </source>
</reference>